<name>A0A8J4Y3U8_CHIOP</name>
<organism evidence="2 3">
    <name type="scientific">Chionoecetes opilio</name>
    <name type="common">Atlantic snow crab</name>
    <name type="synonym">Cancer opilio</name>
    <dbReference type="NCBI Taxonomy" id="41210"/>
    <lineage>
        <taxon>Eukaryota</taxon>
        <taxon>Metazoa</taxon>
        <taxon>Ecdysozoa</taxon>
        <taxon>Arthropoda</taxon>
        <taxon>Crustacea</taxon>
        <taxon>Multicrustacea</taxon>
        <taxon>Malacostraca</taxon>
        <taxon>Eumalacostraca</taxon>
        <taxon>Eucarida</taxon>
        <taxon>Decapoda</taxon>
        <taxon>Pleocyemata</taxon>
        <taxon>Brachyura</taxon>
        <taxon>Eubrachyura</taxon>
        <taxon>Majoidea</taxon>
        <taxon>Majidae</taxon>
        <taxon>Chionoecetes</taxon>
    </lineage>
</organism>
<proteinExistence type="predicted"/>
<protein>
    <submittedName>
        <fullName evidence="2">Uncharacterized protein</fullName>
    </submittedName>
</protein>
<dbReference type="AlphaFoldDB" id="A0A8J4Y3U8"/>
<accession>A0A8J4Y3U8</accession>
<sequence>MPWCRRTSRLPDPRLPCLQGRDHRCAMLSPVPLPKLGDGEQLGASNPGNDDRETGHMFFRGQVHHELAIQWTPSGVPDRNSSLIFEGPGRRCFKRWRRMDERLMLSSSSSGAQATCGFSQHVCRGTIGQLGSIQRGRQCWRDDVLRGPFRPLRRIAPPTAPYSSSETTAEVLGWTTARTRAAPQMRKRQPLLVCGRRKQRPFPSEELPRLRAARTESTPAHPSSTPGSRWAGGTLCPPGFGHHGQRIPVCHVEEVVEKYLRILFFEI</sequence>
<keyword evidence="3" id="KW-1185">Reference proteome</keyword>
<reference evidence="2" key="1">
    <citation type="submission" date="2020-07" db="EMBL/GenBank/DDBJ databases">
        <title>The High-quality genome of the commercially important snow crab, Chionoecetes opilio.</title>
        <authorList>
            <person name="Jeong J.-H."/>
            <person name="Ryu S."/>
        </authorList>
    </citation>
    <scope>NUCLEOTIDE SEQUENCE</scope>
    <source>
        <strain evidence="2">MADBK_172401_WGS</strain>
        <tissue evidence="2">Digestive gland</tissue>
    </source>
</reference>
<dbReference type="Proteomes" id="UP000770661">
    <property type="component" value="Unassembled WGS sequence"/>
</dbReference>
<feature type="region of interest" description="Disordered" evidence="1">
    <location>
        <begin position="203"/>
        <end position="232"/>
    </location>
</feature>
<evidence type="ECO:0000313" key="2">
    <source>
        <dbReference type="EMBL" id="KAG0720162.1"/>
    </source>
</evidence>
<comment type="caution">
    <text evidence="2">The sequence shown here is derived from an EMBL/GenBank/DDBJ whole genome shotgun (WGS) entry which is preliminary data.</text>
</comment>
<evidence type="ECO:0000256" key="1">
    <source>
        <dbReference type="SAM" id="MobiDB-lite"/>
    </source>
</evidence>
<evidence type="ECO:0000313" key="3">
    <source>
        <dbReference type="Proteomes" id="UP000770661"/>
    </source>
</evidence>
<feature type="compositionally biased region" description="Polar residues" evidence="1">
    <location>
        <begin position="215"/>
        <end position="227"/>
    </location>
</feature>
<gene>
    <name evidence="2" type="ORF">GWK47_049018</name>
</gene>
<dbReference type="EMBL" id="JACEEZ010013310">
    <property type="protein sequence ID" value="KAG0720162.1"/>
    <property type="molecule type" value="Genomic_DNA"/>
</dbReference>